<comment type="caution">
    <text evidence="2">The sequence shown here is derived from an EMBL/GenBank/DDBJ whole genome shotgun (WGS) entry which is preliminary data.</text>
</comment>
<protein>
    <recommendedName>
        <fullName evidence="4">Lysine-specific metallo-endopeptidase domain-containing protein</fullName>
    </recommendedName>
</protein>
<dbReference type="EMBL" id="CAXITT010000520">
    <property type="protein sequence ID" value="CAL1543017.1"/>
    <property type="molecule type" value="Genomic_DNA"/>
</dbReference>
<proteinExistence type="predicted"/>
<reference evidence="2 3" key="1">
    <citation type="submission" date="2024-04" db="EMBL/GenBank/DDBJ databases">
        <authorList>
            <consortium name="Genoscope - CEA"/>
            <person name="William W."/>
        </authorList>
    </citation>
    <scope>NUCLEOTIDE SEQUENCE [LARGE SCALE GENOMIC DNA]</scope>
</reference>
<keyword evidence="1" id="KW-0732">Signal</keyword>
<keyword evidence="3" id="KW-1185">Reference proteome</keyword>
<dbReference type="Gene3D" id="3.40.390.10">
    <property type="entry name" value="Collagenase (Catalytic Domain)"/>
    <property type="match status" value="1"/>
</dbReference>
<name>A0AAV2IDQ7_LYMST</name>
<dbReference type="InterPro" id="IPR024079">
    <property type="entry name" value="MetalloPept_cat_dom_sf"/>
</dbReference>
<feature type="chain" id="PRO_5043640401" description="Lysine-specific metallo-endopeptidase domain-containing protein" evidence="1">
    <location>
        <begin position="16"/>
        <end position="312"/>
    </location>
</feature>
<evidence type="ECO:0000313" key="3">
    <source>
        <dbReference type="Proteomes" id="UP001497497"/>
    </source>
</evidence>
<feature type="signal peptide" evidence="1">
    <location>
        <begin position="1"/>
        <end position="15"/>
    </location>
</feature>
<sequence length="312" mass="33659">MSIFLLFLAAAGAAALPALNTGVPNHFLSNEDFQFLQTLPKLRAGAQLPGFKYIYLDAANHQLTPRLNTSHLQLEIAGSPKCSQHALDVAAGVIQKMTRFMPASMFQTLTRGKVGIFTAAEKVTIFPENAGLANGNCGTSCTGTCAHTCTFDGRKWENIGGLTNSRSVVLDDNVLCSAADPHHRSVNIMVHEFAHLVHTYATTAAIKTQITNAYNAAKQHATWQLNTYAMANDHEYWAVASTSFFGVDHDSNSNTAGMNKCGTLVCPDVAQIREHLRQKDPALFSILSHVYANSNPANNPGIQRCPSSTVVG</sequence>
<gene>
    <name evidence="2" type="ORF">GSLYS_00016551001</name>
</gene>
<dbReference type="GO" id="GO:0008237">
    <property type="term" value="F:metallopeptidase activity"/>
    <property type="evidence" value="ECO:0007669"/>
    <property type="project" value="InterPro"/>
</dbReference>
<dbReference type="Proteomes" id="UP001497497">
    <property type="component" value="Unassembled WGS sequence"/>
</dbReference>
<evidence type="ECO:0000256" key="1">
    <source>
        <dbReference type="SAM" id="SignalP"/>
    </source>
</evidence>
<dbReference type="SUPFAM" id="SSF55486">
    <property type="entry name" value="Metalloproteases ('zincins'), catalytic domain"/>
    <property type="match status" value="1"/>
</dbReference>
<organism evidence="2 3">
    <name type="scientific">Lymnaea stagnalis</name>
    <name type="common">Great pond snail</name>
    <name type="synonym">Helix stagnalis</name>
    <dbReference type="NCBI Taxonomy" id="6523"/>
    <lineage>
        <taxon>Eukaryota</taxon>
        <taxon>Metazoa</taxon>
        <taxon>Spiralia</taxon>
        <taxon>Lophotrochozoa</taxon>
        <taxon>Mollusca</taxon>
        <taxon>Gastropoda</taxon>
        <taxon>Heterobranchia</taxon>
        <taxon>Euthyneura</taxon>
        <taxon>Panpulmonata</taxon>
        <taxon>Hygrophila</taxon>
        <taxon>Lymnaeoidea</taxon>
        <taxon>Lymnaeidae</taxon>
        <taxon>Lymnaea</taxon>
    </lineage>
</organism>
<dbReference type="AlphaFoldDB" id="A0AAV2IDQ7"/>
<evidence type="ECO:0000313" key="2">
    <source>
        <dbReference type="EMBL" id="CAL1543017.1"/>
    </source>
</evidence>
<evidence type="ECO:0008006" key="4">
    <source>
        <dbReference type="Google" id="ProtNLM"/>
    </source>
</evidence>
<accession>A0AAV2IDQ7</accession>